<dbReference type="Proteomes" id="UP000281391">
    <property type="component" value="Chromosome"/>
</dbReference>
<accession>A0A3S4E733</accession>
<keyword evidence="1" id="KW-0812">Transmembrane</keyword>
<dbReference type="KEGG" id="sof:NCTC11214_05155"/>
<sequence>MTIGSGGIGIRSAQEAKNSTRSSAAGAFIIFDSIPVFPLVVFTLLAQLLLSALLFSHHCAITGVIRAQCDNQPGLLRQCLLLLGRLLPRQFQSMR</sequence>
<feature type="transmembrane region" description="Helical" evidence="1">
    <location>
        <begin position="36"/>
        <end position="56"/>
    </location>
</feature>
<name>A0A3S4E733_SEROD</name>
<dbReference type="EMBL" id="LR134117">
    <property type="protein sequence ID" value="VDZ64792.1"/>
    <property type="molecule type" value="Genomic_DNA"/>
</dbReference>
<proteinExistence type="predicted"/>
<keyword evidence="1" id="KW-1133">Transmembrane helix</keyword>
<dbReference type="AlphaFoldDB" id="A0A3S4E733"/>
<gene>
    <name evidence="2" type="ORF">NCTC11214_05155</name>
</gene>
<protein>
    <submittedName>
        <fullName evidence="2">Uncharacterized protein</fullName>
    </submittedName>
</protein>
<reference evidence="2 3" key="1">
    <citation type="submission" date="2018-12" db="EMBL/GenBank/DDBJ databases">
        <authorList>
            <consortium name="Pathogen Informatics"/>
        </authorList>
    </citation>
    <scope>NUCLEOTIDE SEQUENCE [LARGE SCALE GENOMIC DNA]</scope>
    <source>
        <strain evidence="2 3">NCTC11214</strain>
    </source>
</reference>
<organism evidence="2 3">
    <name type="scientific">Serratia odorifera</name>
    <dbReference type="NCBI Taxonomy" id="618"/>
    <lineage>
        <taxon>Bacteria</taxon>
        <taxon>Pseudomonadati</taxon>
        <taxon>Pseudomonadota</taxon>
        <taxon>Gammaproteobacteria</taxon>
        <taxon>Enterobacterales</taxon>
        <taxon>Yersiniaceae</taxon>
        <taxon>Serratia</taxon>
    </lineage>
</organism>
<keyword evidence="1" id="KW-0472">Membrane</keyword>
<evidence type="ECO:0000313" key="3">
    <source>
        <dbReference type="Proteomes" id="UP000281391"/>
    </source>
</evidence>
<evidence type="ECO:0000256" key="1">
    <source>
        <dbReference type="SAM" id="Phobius"/>
    </source>
</evidence>
<evidence type="ECO:0000313" key="2">
    <source>
        <dbReference type="EMBL" id="VDZ64792.1"/>
    </source>
</evidence>